<dbReference type="PANTHER" id="PTHR19308">
    <property type="entry name" value="PHOSPHATIDYLCHOLINE TRANSFER PROTEIN"/>
    <property type="match status" value="1"/>
</dbReference>
<dbReference type="InterPro" id="IPR051213">
    <property type="entry name" value="START_lipid_transfer"/>
</dbReference>
<evidence type="ECO:0000256" key="1">
    <source>
        <dbReference type="SAM" id="MobiDB-lite"/>
    </source>
</evidence>
<comment type="caution">
    <text evidence="2">The sequence shown here is derived from an EMBL/GenBank/DDBJ whole genome shotgun (WGS) entry which is preliminary data.</text>
</comment>
<feature type="compositionally biased region" description="Basic and acidic residues" evidence="1">
    <location>
        <begin position="270"/>
        <end position="281"/>
    </location>
</feature>
<gene>
    <name evidence="2" type="ORF">ABL78_5343</name>
</gene>
<dbReference type="Proteomes" id="UP000038009">
    <property type="component" value="Unassembled WGS sequence"/>
</dbReference>
<sequence>MPLASDEDLRTAASLLDPILQLVGSPSLSWHTTSSRDGYTISEISAAPTLGIPLKCFRTQFVVNADVESFAQAIVKEETARRCDPTLKEIRVLGTDRCNTLLYTSYISPSPWLISPREFCVASASVLTSPDQLRRVCPQAPARTLPEYLEGLSGTASEGGTLPSNTVFLQNSRSTTSLLCSPSTDEDGCTYIRGFVHCYGYAAWPSADDRAKLHVTNFCCVDACGRIPQWLVDAAVDTNTQKLKRIASLVEKTMQEQKIKATGIPAPSHSSEKEKVPHQEEPGQASQPFPLPFALSSPQSLKGGYSGDRARSSASTSGALESMSSTFHMQLAMPSEALYDANFAGTQTPGTMMSALTETLSGTPPHSLPPCAHPGIPSTGSTRSSPAPPCAVCLGPSLQQIRHHQEAAGHQTLFNSMVQPLALLARFHGWHPVRETDNVEYAELRSPPMLSKSKDELCVALRVSTTVRCSLDTVEEVLRSPVRAPEIDPELVRLVAAPSPFPHREQRDRQPSNTRGSGVEAASSAPPPHCLTCVATASAIRHSSKTSCQMRHLQFNAEPPFTQSWDMMLCCTEDTLSPHEGGQLGFHTAGVSASTYVWVSCSTSCSGNSTDVCDRGDLGFHMQGFRRMHPRVFGVVAVAIPSSAGAVRVTQYLLFDTPGSSSASYNAAHRSDSRFVVKGKKKTAADFLNAVSVWMGQRLCRLRSLCEDQQLQREQYAMAPLEKAPLLRYLYYIHCTQQVETPHGTPRQVCGVGVRRTELPSADRHDSWTPGQPLVSRPSSSAAPPLYVFSLVFPCSLRHLWRYMSATSARSRYTTDEKIVLYQERASPPGFSSIHLEVCGSEGTCIPPTSFSFLETFGLLSDHVASPPALVLSRLNCDQQQREDGFDNMGQEDDDTSFAAFGGLDGGMRKGRIYCSGWIATELSPAEGGDAVIDDATFSPLPISFSSEGAQRRKALRRLEARARKPFKDSPKSAARGSVEPPGCPTGTSGIVVTQYLCVHLTSPGSRSDVTEDGGLSFSMVEREAFLFARFRDAVCGWRSD</sequence>
<dbReference type="AlphaFoldDB" id="A0A0N1I2B5"/>
<dbReference type="InterPro" id="IPR023393">
    <property type="entry name" value="START-like_dom_sf"/>
</dbReference>
<feature type="region of interest" description="Disordered" evidence="1">
    <location>
        <begin position="761"/>
        <end position="780"/>
    </location>
</feature>
<dbReference type="VEuPathDB" id="TriTrypDB:Lsey_0177_0130"/>
<evidence type="ECO:0000313" key="3">
    <source>
        <dbReference type="Proteomes" id="UP000038009"/>
    </source>
</evidence>
<feature type="region of interest" description="Disordered" evidence="1">
    <location>
        <begin position="961"/>
        <end position="985"/>
    </location>
</feature>
<reference evidence="2 3" key="1">
    <citation type="journal article" date="2015" name="PLoS Pathog.">
        <title>Leptomonas seymouri: Adaptations to the Dixenous Life Cycle Analyzed by Genome Sequencing, Transcriptome Profiling and Co-infection with Leishmania donovani.</title>
        <authorList>
            <person name="Kraeva N."/>
            <person name="Butenko A."/>
            <person name="Hlavacova J."/>
            <person name="Kostygov A."/>
            <person name="Myskova J."/>
            <person name="Grybchuk D."/>
            <person name="Lestinova T."/>
            <person name="Votypka J."/>
            <person name="Volf P."/>
            <person name="Opperdoes F."/>
            <person name="Flegontov P."/>
            <person name="Lukes J."/>
            <person name="Yurchenko V."/>
        </authorList>
    </citation>
    <scope>NUCLEOTIDE SEQUENCE [LARGE SCALE GENOMIC DNA]</scope>
    <source>
        <strain evidence="2 3">ATCC 30220</strain>
    </source>
</reference>
<dbReference type="PANTHER" id="PTHR19308:SF51">
    <property type="entry name" value="START DOMAIN-CONTAINING PROTEIN"/>
    <property type="match status" value="1"/>
</dbReference>
<feature type="compositionally biased region" description="Basic and acidic residues" evidence="1">
    <location>
        <begin position="961"/>
        <end position="971"/>
    </location>
</feature>
<keyword evidence="3" id="KW-1185">Reference proteome</keyword>
<organism evidence="2 3">
    <name type="scientific">Leptomonas seymouri</name>
    <dbReference type="NCBI Taxonomy" id="5684"/>
    <lineage>
        <taxon>Eukaryota</taxon>
        <taxon>Discoba</taxon>
        <taxon>Euglenozoa</taxon>
        <taxon>Kinetoplastea</taxon>
        <taxon>Metakinetoplastina</taxon>
        <taxon>Trypanosomatida</taxon>
        <taxon>Trypanosomatidae</taxon>
        <taxon>Leishmaniinae</taxon>
        <taxon>Leptomonas</taxon>
    </lineage>
</organism>
<name>A0A0N1I2B5_LEPSE</name>
<dbReference type="OMA" id="CSGWVAT"/>
<proteinExistence type="predicted"/>
<dbReference type="OrthoDB" id="273321at2759"/>
<feature type="region of interest" description="Disordered" evidence="1">
    <location>
        <begin position="258"/>
        <end position="293"/>
    </location>
</feature>
<accession>A0A0N1I2B5</accession>
<evidence type="ECO:0008006" key="4">
    <source>
        <dbReference type="Google" id="ProtNLM"/>
    </source>
</evidence>
<dbReference type="Gene3D" id="3.30.530.20">
    <property type="match status" value="1"/>
</dbReference>
<evidence type="ECO:0000313" key="2">
    <source>
        <dbReference type="EMBL" id="KPI85605.1"/>
    </source>
</evidence>
<dbReference type="SUPFAM" id="SSF55961">
    <property type="entry name" value="Bet v1-like"/>
    <property type="match status" value="1"/>
</dbReference>
<dbReference type="EMBL" id="LJSK01000177">
    <property type="protein sequence ID" value="KPI85605.1"/>
    <property type="molecule type" value="Genomic_DNA"/>
</dbReference>
<protein>
    <recommendedName>
        <fullName evidence="4">START domain-containing protein</fullName>
    </recommendedName>
</protein>
<feature type="region of interest" description="Disordered" evidence="1">
    <location>
        <begin position="497"/>
        <end position="526"/>
    </location>
</feature>